<reference evidence="4 5" key="1">
    <citation type="submission" date="2012-10" db="EMBL/GenBank/DDBJ databases">
        <title>The draft sequence of the Mycobacterium pheli genome.</title>
        <authorList>
            <person name="Pettersson B.M.F."/>
            <person name="Das S."/>
            <person name="Dasgupta S."/>
            <person name="Bhattacharya A."/>
            <person name="Kirsebom L.A."/>
        </authorList>
    </citation>
    <scope>NUCLEOTIDE SEQUENCE [LARGE SCALE GENOMIC DNA]</scope>
    <source>
        <strain evidence="4 5">CCUG 21000</strain>
    </source>
</reference>
<dbReference type="GeneID" id="74304095"/>
<protein>
    <submittedName>
        <fullName evidence="4">Aminotransferase class III</fullName>
    </submittedName>
</protein>
<comment type="similarity">
    <text evidence="1 3">Belongs to the class-III pyridoxal-phosphate-dependent aminotransferase family.</text>
</comment>
<dbReference type="AlphaFoldDB" id="A0A5N5V6K9"/>
<keyword evidence="4" id="KW-0032">Aminotransferase</keyword>
<dbReference type="PANTHER" id="PTHR43094:SF1">
    <property type="entry name" value="AMINOTRANSFERASE CLASS-III"/>
    <property type="match status" value="1"/>
</dbReference>
<dbReference type="Pfam" id="PF00202">
    <property type="entry name" value="Aminotran_3"/>
    <property type="match status" value="1"/>
</dbReference>
<proteinExistence type="inferred from homology"/>
<dbReference type="InterPro" id="IPR049704">
    <property type="entry name" value="Aminotrans_3_PPA_site"/>
</dbReference>
<evidence type="ECO:0000256" key="2">
    <source>
        <dbReference type="ARBA" id="ARBA00022898"/>
    </source>
</evidence>
<sequence>MSSLLPPPPAAVPGPRSRELLAAYEQVFYPGLVGDGYPFVATSKSGWTVTDVDGNAFVDLASGSASVPVGAGREDLVRPAAEALLRFGNEDSHSVFHEAMLPLAQRLLAIAPKGLTRVDISLNGTESVETAVRVMRRATGRPVIIGFLGGYHGETTTTASLGAEHHEIGRQLRGLGSGFVHVPYPNSYRSPFGPARPGGSGDPTVDFLRDHVLFHLVDPGEVAGVLIEPVLGSGGVVVPPDTFWPALKDMCAQYDWLLCLDEVKTGFGRTGAMFAADLWGVQPDLMCLGKAMGGGVMPIGALLGNERALSGFSDLATGSTWSWLPAACAAALAYLDVLETEDVLGNVRALHEVSASTLGPLVDRIPEVGDVRVQGGFAAVEFVRDRTTKERFPRLQDAVADGCLQRGVLVVSSTTSLNIQPSLVMAPDAYAEALGRVIDAIDEAVQAIR</sequence>
<evidence type="ECO:0000313" key="5">
    <source>
        <dbReference type="Proteomes" id="UP000325690"/>
    </source>
</evidence>
<dbReference type="InterPro" id="IPR015424">
    <property type="entry name" value="PyrdxlP-dep_Trfase"/>
</dbReference>
<dbReference type="RefSeq" id="WP_061482514.1">
    <property type="nucleotide sequence ID" value="NZ_ANBO01000041.1"/>
</dbReference>
<dbReference type="SUPFAM" id="SSF53383">
    <property type="entry name" value="PLP-dependent transferases"/>
    <property type="match status" value="1"/>
</dbReference>
<dbReference type="Gene3D" id="3.40.640.10">
    <property type="entry name" value="Type I PLP-dependent aspartate aminotransferase-like (Major domain)"/>
    <property type="match status" value="1"/>
</dbReference>
<dbReference type="PROSITE" id="PS00600">
    <property type="entry name" value="AA_TRANSFER_CLASS_3"/>
    <property type="match status" value="1"/>
</dbReference>
<dbReference type="Proteomes" id="UP000325690">
    <property type="component" value="Unassembled WGS sequence"/>
</dbReference>
<dbReference type="Gene3D" id="3.90.1150.10">
    <property type="entry name" value="Aspartate Aminotransferase, domain 1"/>
    <property type="match status" value="1"/>
</dbReference>
<dbReference type="GO" id="GO:0030170">
    <property type="term" value="F:pyridoxal phosphate binding"/>
    <property type="evidence" value="ECO:0007669"/>
    <property type="project" value="InterPro"/>
</dbReference>
<gene>
    <name evidence="4" type="ORF">MPHL21000_11855</name>
</gene>
<dbReference type="EMBL" id="ANBP01000013">
    <property type="protein sequence ID" value="KAB7756190.1"/>
    <property type="molecule type" value="Genomic_DNA"/>
</dbReference>
<keyword evidence="4" id="KW-0808">Transferase</keyword>
<evidence type="ECO:0000313" key="4">
    <source>
        <dbReference type="EMBL" id="KAB7756190.1"/>
    </source>
</evidence>
<evidence type="ECO:0000256" key="1">
    <source>
        <dbReference type="ARBA" id="ARBA00008954"/>
    </source>
</evidence>
<dbReference type="CDD" id="cd00610">
    <property type="entry name" value="OAT_like"/>
    <property type="match status" value="1"/>
</dbReference>
<dbReference type="InterPro" id="IPR015421">
    <property type="entry name" value="PyrdxlP-dep_Trfase_major"/>
</dbReference>
<dbReference type="PANTHER" id="PTHR43094">
    <property type="entry name" value="AMINOTRANSFERASE"/>
    <property type="match status" value="1"/>
</dbReference>
<organism evidence="4 5">
    <name type="scientific">Mycolicibacterium phlei DSM 43239 = CCUG 21000</name>
    <dbReference type="NCBI Taxonomy" id="1226750"/>
    <lineage>
        <taxon>Bacteria</taxon>
        <taxon>Bacillati</taxon>
        <taxon>Actinomycetota</taxon>
        <taxon>Actinomycetes</taxon>
        <taxon>Mycobacteriales</taxon>
        <taxon>Mycobacteriaceae</taxon>
        <taxon>Mycolicibacterium</taxon>
    </lineage>
</organism>
<dbReference type="InterPro" id="IPR005814">
    <property type="entry name" value="Aminotrans_3"/>
</dbReference>
<dbReference type="GO" id="GO:0008483">
    <property type="term" value="F:transaminase activity"/>
    <property type="evidence" value="ECO:0007669"/>
    <property type="project" value="UniProtKB-KW"/>
</dbReference>
<evidence type="ECO:0000256" key="3">
    <source>
        <dbReference type="RuleBase" id="RU003560"/>
    </source>
</evidence>
<accession>A0A5N5V6K9</accession>
<keyword evidence="2 3" id="KW-0663">Pyridoxal phosphate</keyword>
<comment type="caution">
    <text evidence="4">The sequence shown here is derived from an EMBL/GenBank/DDBJ whole genome shotgun (WGS) entry which is preliminary data.</text>
</comment>
<keyword evidence="5" id="KW-1185">Reference proteome</keyword>
<dbReference type="InterPro" id="IPR015422">
    <property type="entry name" value="PyrdxlP-dep_Trfase_small"/>
</dbReference>
<name>A0A5N5V6K9_MYCPH</name>
<dbReference type="PIRSF" id="PIRSF000521">
    <property type="entry name" value="Transaminase_4ab_Lys_Orn"/>
    <property type="match status" value="1"/>
</dbReference>
<dbReference type="GO" id="GO:0005829">
    <property type="term" value="C:cytosol"/>
    <property type="evidence" value="ECO:0007669"/>
    <property type="project" value="TreeGrafter"/>
</dbReference>